<organism evidence="1 2">
    <name type="scientific">Isosphaera pallida (strain ATCC 43644 / DSM 9630 / IS1B)</name>
    <dbReference type="NCBI Taxonomy" id="575540"/>
    <lineage>
        <taxon>Bacteria</taxon>
        <taxon>Pseudomonadati</taxon>
        <taxon>Planctomycetota</taxon>
        <taxon>Planctomycetia</taxon>
        <taxon>Isosphaerales</taxon>
        <taxon>Isosphaeraceae</taxon>
        <taxon>Isosphaera</taxon>
    </lineage>
</organism>
<protein>
    <submittedName>
        <fullName evidence="1">CRISPR-associated protein, GSU0054</fullName>
    </submittedName>
</protein>
<reference key="1">
    <citation type="submission" date="2010-11" db="EMBL/GenBank/DDBJ databases">
        <title>The complete sequence of chromosome of Isophaera pallida ATCC 43644.</title>
        <authorList>
            <consortium name="US DOE Joint Genome Institute (JGI-PGF)"/>
            <person name="Lucas S."/>
            <person name="Copeland A."/>
            <person name="Lapidus A."/>
            <person name="Bruce D."/>
            <person name="Goodwin L."/>
            <person name="Pitluck S."/>
            <person name="Kyrpides N."/>
            <person name="Mavromatis K."/>
            <person name="Pagani I."/>
            <person name="Ivanova N."/>
            <person name="Saunders E."/>
            <person name="Brettin T."/>
            <person name="Detter J.C."/>
            <person name="Han C."/>
            <person name="Tapia R."/>
            <person name="Land M."/>
            <person name="Hauser L."/>
            <person name="Markowitz V."/>
            <person name="Cheng J.-F."/>
            <person name="Hugenholtz P."/>
            <person name="Woyke T."/>
            <person name="Wu D."/>
            <person name="Eisen J.A."/>
        </authorList>
    </citation>
    <scope>NUCLEOTIDE SEQUENCE</scope>
    <source>
        <strain>ATCC 43644</strain>
    </source>
</reference>
<dbReference type="InParanoid" id="E8QYB7"/>
<dbReference type="NCBIfam" id="TIGR02165">
    <property type="entry name" value="cas5_6_GSU0054"/>
    <property type="match status" value="2"/>
</dbReference>
<dbReference type="OrthoDB" id="128883at2"/>
<dbReference type="Proteomes" id="UP000008631">
    <property type="component" value="Chromosome"/>
</dbReference>
<gene>
    <name evidence="1" type="ordered locus">Isop_2541</name>
</gene>
<sequence length="534" mass="60333">MPTVKLQFPGGRYHATPWGHHVNEGLVEWPPSPWRLLRALIARGFSSQGWDEVPPLACRLIEKLAAVLPLYQLPPVSVAHTRHFMPVGTLKQGREQTTLVFDTWANLGNNVMWIHWPCELDDEEQRLLQCLLVNLGYLGRSESWVEAQLVGNTPDLEWNAIPCQEHQPFDSTKWEQISLMAARSPSEYEQWRLSQIDEASGSVQGQKLNDAPKKKQAKVFEPYPPNLVSCLCKDTAWWKNYGWSLPPGSQRVLYQRRHDAAFEICPVPLRRSNRTSVVEMALLAITTPSGNRSALPPITRTLPQAELFHRTLVGKLGQGHRVNCPELTGKDKDGKPLQTGHQHVHTIPLALSHDNRIDHILIFAKVGFDDAAQTAIRKLDRTWTKNQSDPLQVALAGLGSLEDLRRLPSQFGRRIERLLGPARVGSRRWVSWTPYVPSKAIDHRPRNSLESHVQSELRSRGFPGATRIEIDARLTCAFRHFVRRRNHGGGPPPMDMGFGLRLEFAEPVAGPLMLGYASHYGLGLFWVDEKEANL</sequence>
<evidence type="ECO:0000313" key="2">
    <source>
        <dbReference type="Proteomes" id="UP000008631"/>
    </source>
</evidence>
<proteinExistence type="predicted"/>
<dbReference type="RefSeq" id="WP_013565400.1">
    <property type="nucleotide sequence ID" value="NC_014962.1"/>
</dbReference>
<name>E8QYB7_ISOPI</name>
<reference evidence="1 2" key="2">
    <citation type="journal article" date="2011" name="Stand. Genomic Sci.">
        <title>Complete genome sequence of Isosphaera pallida type strain (IS1B).</title>
        <authorList>
            <consortium name="US DOE Joint Genome Institute (JGI-PGF)"/>
            <person name="Goker M."/>
            <person name="Cleland D."/>
            <person name="Saunders E."/>
            <person name="Lapidus A."/>
            <person name="Nolan M."/>
            <person name="Lucas S."/>
            <person name="Hammon N."/>
            <person name="Deshpande S."/>
            <person name="Cheng J.F."/>
            <person name="Tapia R."/>
            <person name="Han C."/>
            <person name="Goodwin L."/>
            <person name="Pitluck S."/>
            <person name="Liolios K."/>
            <person name="Pagani I."/>
            <person name="Ivanova N."/>
            <person name="Mavromatis K."/>
            <person name="Pati A."/>
            <person name="Chen A."/>
            <person name="Palaniappan K."/>
            <person name="Land M."/>
            <person name="Hauser L."/>
            <person name="Chang Y.J."/>
            <person name="Jeffries C.D."/>
            <person name="Detter J.C."/>
            <person name="Beck B."/>
            <person name="Woyke T."/>
            <person name="Bristow J."/>
            <person name="Eisen J.A."/>
            <person name="Markowitz V."/>
            <person name="Hugenholtz P."/>
            <person name="Kyrpides N.C."/>
            <person name="Klenk H.P."/>
        </authorList>
    </citation>
    <scope>NUCLEOTIDE SEQUENCE [LARGE SCALE GENOMIC DNA]</scope>
    <source>
        <strain evidence="2">ATCC 43644 / DSM 9630 / IS1B</strain>
    </source>
</reference>
<dbReference type="eggNOG" id="ENOG502ZAU8">
    <property type="taxonomic scope" value="Bacteria"/>
</dbReference>
<dbReference type="InterPro" id="IPR019089">
    <property type="entry name" value="Cas_GSU0054"/>
</dbReference>
<evidence type="ECO:0000313" key="1">
    <source>
        <dbReference type="EMBL" id="ADV63112.1"/>
    </source>
</evidence>
<keyword evidence="2" id="KW-1185">Reference proteome</keyword>
<dbReference type="EMBL" id="CP002353">
    <property type="protein sequence ID" value="ADV63112.1"/>
    <property type="molecule type" value="Genomic_DNA"/>
</dbReference>
<dbReference type="AlphaFoldDB" id="E8QYB7"/>
<accession>E8QYB7</accession>
<dbReference type="STRING" id="575540.Isop_2541"/>
<dbReference type="KEGG" id="ipa:Isop_2541"/>
<dbReference type="HOGENOM" id="CLU_570773_0_0_0"/>